<dbReference type="InterPro" id="IPR011006">
    <property type="entry name" value="CheY-like_superfamily"/>
</dbReference>
<gene>
    <name evidence="4" type="ORF">TALK_03060</name>
</gene>
<dbReference type="InterPro" id="IPR001789">
    <property type="entry name" value="Sig_transdc_resp-reg_receiver"/>
</dbReference>
<dbReference type="Pfam" id="PF00072">
    <property type="entry name" value="Response_reg"/>
    <property type="match status" value="1"/>
</dbReference>
<dbReference type="Proteomes" id="UP000193396">
    <property type="component" value="Unassembled WGS sequence"/>
</dbReference>
<dbReference type="Gene3D" id="3.40.50.2300">
    <property type="match status" value="1"/>
</dbReference>
<dbReference type="InterPro" id="IPR050595">
    <property type="entry name" value="Bact_response_regulator"/>
</dbReference>
<dbReference type="OrthoDB" id="9801602at2"/>
<dbReference type="PANTHER" id="PTHR44591">
    <property type="entry name" value="STRESS RESPONSE REGULATOR PROTEIN 1"/>
    <property type="match status" value="1"/>
</dbReference>
<feature type="modified residue" description="4-aspartylphosphate" evidence="2">
    <location>
        <position position="59"/>
    </location>
</feature>
<accession>A0A1Y2LFE3</accession>
<comment type="caution">
    <text evidence="4">The sequence shown here is derived from an EMBL/GenBank/DDBJ whole genome shotgun (WGS) entry which is preliminary data.</text>
</comment>
<evidence type="ECO:0000313" key="4">
    <source>
        <dbReference type="EMBL" id="OSQ49367.1"/>
    </source>
</evidence>
<dbReference type="STRING" id="1293890.TALK_03060"/>
<dbReference type="EMBL" id="JFKB01000002">
    <property type="protein sequence ID" value="OSQ49367.1"/>
    <property type="molecule type" value="Genomic_DNA"/>
</dbReference>
<organism evidence="4 5">
    <name type="scientific">Thalassospira alkalitolerans</name>
    <dbReference type="NCBI Taxonomy" id="1293890"/>
    <lineage>
        <taxon>Bacteria</taxon>
        <taxon>Pseudomonadati</taxon>
        <taxon>Pseudomonadota</taxon>
        <taxon>Alphaproteobacteria</taxon>
        <taxon>Rhodospirillales</taxon>
        <taxon>Thalassospiraceae</taxon>
        <taxon>Thalassospira</taxon>
    </lineage>
</organism>
<dbReference type="PANTHER" id="PTHR44591:SF3">
    <property type="entry name" value="RESPONSE REGULATORY DOMAIN-CONTAINING PROTEIN"/>
    <property type="match status" value="1"/>
</dbReference>
<name>A0A1Y2LFE3_9PROT</name>
<keyword evidence="5" id="KW-1185">Reference proteome</keyword>
<sequence>MNENKELNKIFVVEDDVDIQFIIEMALVEFGGFEVIICPDGKALFNELENSQPDLILLDVMLPDDDGPTIITKLKADLAYVDIPVIFATARVRGKDVQSYMDLGAIGVLSKPYEIEELCYQIRDMFHRS</sequence>
<dbReference type="SUPFAM" id="SSF52172">
    <property type="entry name" value="CheY-like"/>
    <property type="match status" value="1"/>
</dbReference>
<dbReference type="PROSITE" id="PS50110">
    <property type="entry name" value="RESPONSE_REGULATORY"/>
    <property type="match status" value="1"/>
</dbReference>
<evidence type="ECO:0000256" key="2">
    <source>
        <dbReference type="PROSITE-ProRule" id="PRU00169"/>
    </source>
</evidence>
<dbReference type="GO" id="GO:0000160">
    <property type="term" value="P:phosphorelay signal transduction system"/>
    <property type="evidence" value="ECO:0007669"/>
    <property type="project" value="InterPro"/>
</dbReference>
<dbReference type="SMART" id="SM00448">
    <property type="entry name" value="REC"/>
    <property type="match status" value="1"/>
</dbReference>
<evidence type="ECO:0000256" key="1">
    <source>
        <dbReference type="ARBA" id="ARBA00022553"/>
    </source>
</evidence>
<reference evidence="4 5" key="1">
    <citation type="submission" date="2014-03" db="EMBL/GenBank/DDBJ databases">
        <title>The draft genome sequence of Thalassospira alkalitolerans JCM 18968.</title>
        <authorList>
            <person name="Lai Q."/>
            <person name="Shao Z."/>
        </authorList>
    </citation>
    <scope>NUCLEOTIDE SEQUENCE [LARGE SCALE GENOMIC DNA]</scope>
    <source>
        <strain evidence="4 5">JCM 18968</strain>
    </source>
</reference>
<feature type="domain" description="Response regulatory" evidence="3">
    <location>
        <begin position="9"/>
        <end position="126"/>
    </location>
</feature>
<protein>
    <recommendedName>
        <fullName evidence="3">Response regulatory domain-containing protein</fullName>
    </recommendedName>
</protein>
<evidence type="ECO:0000259" key="3">
    <source>
        <dbReference type="PROSITE" id="PS50110"/>
    </source>
</evidence>
<proteinExistence type="predicted"/>
<dbReference type="AlphaFoldDB" id="A0A1Y2LFE3"/>
<dbReference type="RefSeq" id="WP_085615783.1">
    <property type="nucleotide sequence ID" value="NZ_JFKB01000002.1"/>
</dbReference>
<evidence type="ECO:0000313" key="5">
    <source>
        <dbReference type="Proteomes" id="UP000193396"/>
    </source>
</evidence>
<keyword evidence="1 2" id="KW-0597">Phosphoprotein</keyword>